<dbReference type="Proteomes" id="UP000245728">
    <property type="component" value="Chromosome"/>
</dbReference>
<keyword evidence="2" id="KW-0732">Signal</keyword>
<accession>A0A2S2E3C4</accession>
<feature type="signal peptide" evidence="2">
    <location>
        <begin position="1"/>
        <end position="22"/>
    </location>
</feature>
<evidence type="ECO:0000313" key="4">
    <source>
        <dbReference type="Proteomes" id="UP000245728"/>
    </source>
</evidence>
<evidence type="ECO:0000256" key="2">
    <source>
        <dbReference type="SAM" id="SignalP"/>
    </source>
</evidence>
<dbReference type="RefSeq" id="WP_162558500.1">
    <property type="nucleotide sequence ID" value="NZ_CP029347.1"/>
</dbReference>
<feature type="compositionally biased region" description="Basic and acidic residues" evidence="1">
    <location>
        <begin position="78"/>
        <end position="87"/>
    </location>
</feature>
<organism evidence="3 4">
    <name type="scientific">Saliniradius amylolyticus</name>
    <dbReference type="NCBI Taxonomy" id="2183582"/>
    <lineage>
        <taxon>Bacteria</taxon>
        <taxon>Pseudomonadati</taxon>
        <taxon>Pseudomonadota</taxon>
        <taxon>Gammaproteobacteria</taxon>
        <taxon>Alteromonadales</taxon>
        <taxon>Alteromonadaceae</taxon>
        <taxon>Saliniradius</taxon>
    </lineage>
</organism>
<dbReference type="KEGG" id="salh:HMF8227_01018"/>
<sequence length="87" mass="9749">MKMITKGTIATLTLMVSSLSWADDIRNAQWLQQQLNSEVQSVLQQMKAELPNTQQVAKNDLAPELNKASLVARQPKSKNSERRVLAD</sequence>
<evidence type="ECO:0000313" key="3">
    <source>
        <dbReference type="EMBL" id="AWL11507.1"/>
    </source>
</evidence>
<keyword evidence="4" id="KW-1185">Reference proteome</keyword>
<protein>
    <submittedName>
        <fullName evidence="3">Uncharacterized protein</fullName>
    </submittedName>
</protein>
<feature type="region of interest" description="Disordered" evidence="1">
    <location>
        <begin position="67"/>
        <end position="87"/>
    </location>
</feature>
<dbReference type="AlphaFoldDB" id="A0A2S2E3C4"/>
<reference evidence="3 4" key="1">
    <citation type="submission" date="2018-05" db="EMBL/GenBank/DDBJ databases">
        <title>Salinimonas sp. HMF8227 Genome sequencing and assembly.</title>
        <authorList>
            <person name="Kang H."/>
            <person name="Kang J."/>
            <person name="Cha I."/>
            <person name="Kim H."/>
            <person name="Joh K."/>
        </authorList>
    </citation>
    <scope>NUCLEOTIDE SEQUENCE [LARGE SCALE GENOMIC DNA]</scope>
    <source>
        <strain evidence="3 4">HMF8227</strain>
    </source>
</reference>
<evidence type="ECO:0000256" key="1">
    <source>
        <dbReference type="SAM" id="MobiDB-lite"/>
    </source>
</evidence>
<proteinExistence type="predicted"/>
<gene>
    <name evidence="3" type="ORF">HMF8227_01018</name>
</gene>
<feature type="chain" id="PRO_5015392518" evidence="2">
    <location>
        <begin position="23"/>
        <end position="87"/>
    </location>
</feature>
<name>A0A2S2E3C4_9ALTE</name>
<dbReference type="EMBL" id="CP029347">
    <property type="protein sequence ID" value="AWL11507.1"/>
    <property type="molecule type" value="Genomic_DNA"/>
</dbReference>